<dbReference type="Gene3D" id="3.90.320.10">
    <property type="match status" value="1"/>
</dbReference>
<organism evidence="1 2">
    <name type="scientific">Sinorhizobium phage ort11</name>
    <dbReference type="NCBI Taxonomy" id="2599764"/>
    <lineage>
        <taxon>Viruses</taxon>
        <taxon>Duplodnaviria</taxon>
        <taxon>Heunggongvirae</taxon>
        <taxon>Uroviricota</taxon>
        <taxon>Caudoviricetes</taxon>
        <taxon>Schitoviridae</taxon>
        <taxon>Huelvavirus</taxon>
        <taxon>Huelvavirus ort11</taxon>
    </lineage>
</organism>
<evidence type="ECO:0000313" key="1">
    <source>
        <dbReference type="EMBL" id="QEP29858.1"/>
    </source>
</evidence>
<evidence type="ECO:0000313" key="2">
    <source>
        <dbReference type="Proteomes" id="UP000322838"/>
    </source>
</evidence>
<protein>
    <submittedName>
        <fullName evidence="1">Uncharacterized protein</fullName>
    </submittedName>
</protein>
<reference evidence="2" key="1">
    <citation type="submission" date="2019-07" db="EMBL/GenBank/DDBJ databases">
        <authorList>
            <person name="Cubo M.T."/>
            <person name="Espuny M.D.R."/>
            <person name="Balsanelli E."/>
        </authorList>
    </citation>
    <scope>NUCLEOTIDE SEQUENCE [LARGE SCALE GENOMIC DNA]</scope>
</reference>
<dbReference type="InterPro" id="IPR011604">
    <property type="entry name" value="PDDEXK-like_dom_sf"/>
</dbReference>
<accession>A0A5C2H1C0</accession>
<name>A0A5C2H1C0_9CAUD</name>
<proteinExistence type="predicted"/>
<keyword evidence="2" id="KW-1185">Reference proteome</keyword>
<dbReference type="Proteomes" id="UP000322838">
    <property type="component" value="Segment"/>
</dbReference>
<dbReference type="EMBL" id="MN228696">
    <property type="protein sequence ID" value="QEP29858.1"/>
    <property type="molecule type" value="Genomic_DNA"/>
</dbReference>
<gene>
    <name evidence="1" type="ORF">Smphiort11_060</name>
</gene>
<sequence>MKITNNTGISLPLAVWLLHDEYDYINEPNYISATRLLRPLKHIVMAPRVPNEVKEMDISELIARASGHAYHAAIEKAWLNGNHVRPLKLLGYPDHVIGRVLVNPTEEELAANPDAIPVFIERRAIREVTVNGTVYKVGGKFDMCAEGALNDNKSTSVWTWVYGGRDDEHKLQGSVYKWLNPKIVTEDYIRINYIFTDWQKQAAASNPKYPQSRLLKKDIPLMSDQETEEWIRWKLSMVLKYQNEPESRIPDCTDEELWRSEPQFKYYADPNKTQRATRNFDTLAEANAFMAEKGGKGIVKTFPGEVKRCGYCDIAPICEQRKGYFPDD</sequence>